<evidence type="ECO:0000256" key="7">
    <source>
        <dbReference type="ARBA" id="ARBA00022490"/>
    </source>
</evidence>
<sequence length="297" mass="34457">MSTGPDNLFDLKNSFYLGNWQQCLNEAANVKTTTDEQKLERDVFMYRAYLAQKKFNVVLSEINQSSPQPLKAVRLYARYLSSSTTSSVDEILAELDSNQTLYMDDCYSSLCAAAIYFHEKNYENVLKILNNSSDIECMAATVQALLHLDRLDLARKEHKRMCQKDEYHTLSQLALAWINLYYGGEKLQDSYFIYQELKEKFGPTPLLLNGQATALICQNRWEEAEQLIVETIEKDSNYTEAIINQMLLANLQGKSIELINRFINQLSDRQSLDQTFYNDFQMKQNEFNKIAKQYQIV</sequence>
<keyword evidence="15" id="KW-1185">Reference proteome</keyword>
<evidence type="ECO:0000313" key="15">
    <source>
        <dbReference type="Proteomes" id="UP000887458"/>
    </source>
</evidence>
<comment type="function">
    <text evidence="13">The coatomer is a cytosolic protein complex that binds to dilysine motifs and reversibly associates with Golgi non-clathrin-coated vesicles, which further mediate biosynthetic protein transport from the ER, via the Golgi up to the trans Golgi network. The coatomer complex is required for budding from Golgi membranes, and is essential for the retrograde Golgi-to-ER transport of dilysine-tagged proteins.</text>
</comment>
<comment type="subunit">
    <text evidence="4">Oligomeric complex that consists of at least the alpha, beta, beta', gamma, delta, epsilon and zeta subunits.</text>
</comment>
<evidence type="ECO:0000256" key="5">
    <source>
        <dbReference type="ARBA" id="ARBA00015828"/>
    </source>
</evidence>
<proteinExistence type="inferred from homology"/>
<dbReference type="PANTHER" id="PTHR10805:SF0">
    <property type="entry name" value="COATOMER SUBUNIT EPSILON"/>
    <property type="match status" value="1"/>
</dbReference>
<evidence type="ECO:0000256" key="12">
    <source>
        <dbReference type="ARBA" id="ARBA00023329"/>
    </source>
</evidence>
<evidence type="ECO:0000256" key="8">
    <source>
        <dbReference type="ARBA" id="ARBA00022892"/>
    </source>
</evidence>
<evidence type="ECO:0000313" key="14">
    <source>
        <dbReference type="EMBL" id="KAH9421293.1"/>
    </source>
</evidence>
<keyword evidence="8 13" id="KW-0931">ER-Golgi transport</keyword>
<gene>
    <name evidence="14" type="ORF">DERP_013742</name>
</gene>
<evidence type="ECO:0000256" key="4">
    <source>
        <dbReference type="ARBA" id="ARBA00011775"/>
    </source>
</evidence>
<dbReference type="EMBL" id="NJHN03000043">
    <property type="protein sequence ID" value="KAH9421293.1"/>
    <property type="molecule type" value="Genomic_DNA"/>
</dbReference>
<reference evidence="14 15" key="1">
    <citation type="journal article" date="2018" name="J. Allergy Clin. Immunol.">
        <title>High-quality assembly of Dermatophagoides pteronyssinus genome and transcriptome reveals a wide range of novel allergens.</title>
        <authorList>
            <person name="Liu X.Y."/>
            <person name="Yang K.Y."/>
            <person name="Wang M.Q."/>
            <person name="Kwok J.S."/>
            <person name="Zeng X."/>
            <person name="Yang Z."/>
            <person name="Xiao X.J."/>
            <person name="Lau C.P."/>
            <person name="Li Y."/>
            <person name="Huang Z.M."/>
            <person name="Ba J.G."/>
            <person name="Yim A.K."/>
            <person name="Ouyang C.Y."/>
            <person name="Ngai S.M."/>
            <person name="Chan T.F."/>
            <person name="Leung E.L."/>
            <person name="Liu L."/>
            <person name="Liu Z.G."/>
            <person name="Tsui S.K."/>
        </authorList>
    </citation>
    <scope>NUCLEOTIDE SEQUENCE [LARGE SCALE GENOMIC DNA]</scope>
    <source>
        <strain evidence="14">Derp</strain>
    </source>
</reference>
<evidence type="ECO:0000256" key="13">
    <source>
        <dbReference type="PIRNR" id="PIRNR016478"/>
    </source>
</evidence>
<comment type="similarity">
    <text evidence="3 13">Belongs to the COPE family.</text>
</comment>
<evidence type="ECO:0000256" key="3">
    <source>
        <dbReference type="ARBA" id="ARBA00008827"/>
    </source>
</evidence>
<dbReference type="PIRSF" id="PIRSF016478">
    <property type="entry name" value="Coatomer_esu"/>
    <property type="match status" value="1"/>
</dbReference>
<dbReference type="InterPro" id="IPR011990">
    <property type="entry name" value="TPR-like_helical_dom_sf"/>
</dbReference>
<keyword evidence="6 13" id="KW-0813">Transport</keyword>
<keyword evidence="11 13" id="KW-0472">Membrane</keyword>
<keyword evidence="12 13" id="KW-0968">Cytoplasmic vesicle</keyword>
<keyword evidence="7 13" id="KW-0963">Cytoplasm</keyword>
<evidence type="ECO:0000256" key="1">
    <source>
        <dbReference type="ARBA" id="ARBA00004255"/>
    </source>
</evidence>
<dbReference type="PANTHER" id="PTHR10805">
    <property type="entry name" value="COATOMER SUBUNIT EPSILON"/>
    <property type="match status" value="1"/>
</dbReference>
<keyword evidence="10 13" id="KW-0333">Golgi apparatus</keyword>
<reference evidence="14 15" key="2">
    <citation type="journal article" date="2022" name="Mol. Biol. Evol.">
        <title>Comparative Genomics Reveals Insights into the Divergent Evolution of Astigmatic Mites and Household Pest Adaptations.</title>
        <authorList>
            <person name="Xiong Q."/>
            <person name="Wan A.T."/>
            <person name="Liu X."/>
            <person name="Fung C.S."/>
            <person name="Xiao X."/>
            <person name="Malainual N."/>
            <person name="Hou J."/>
            <person name="Wang L."/>
            <person name="Wang M."/>
            <person name="Yang K.Y."/>
            <person name="Cui Y."/>
            <person name="Leung E.L."/>
            <person name="Nong W."/>
            <person name="Shin S.K."/>
            <person name="Au S.W."/>
            <person name="Jeong K.Y."/>
            <person name="Chew F.T."/>
            <person name="Hui J.H."/>
            <person name="Leung T.F."/>
            <person name="Tungtrongchitr A."/>
            <person name="Zhong N."/>
            <person name="Liu Z."/>
            <person name="Tsui S.K."/>
        </authorList>
    </citation>
    <scope>NUCLEOTIDE SEQUENCE [LARGE SCALE GENOMIC DNA]</scope>
    <source>
        <strain evidence="14">Derp</strain>
    </source>
</reference>
<evidence type="ECO:0000256" key="9">
    <source>
        <dbReference type="ARBA" id="ARBA00022927"/>
    </source>
</evidence>
<dbReference type="InterPro" id="IPR006822">
    <property type="entry name" value="Coatomer_esu"/>
</dbReference>
<comment type="caution">
    <text evidence="14">The sequence shown here is derived from an EMBL/GenBank/DDBJ whole genome shotgun (WGS) entry which is preliminary data.</text>
</comment>
<dbReference type="Proteomes" id="UP000887458">
    <property type="component" value="Unassembled WGS sequence"/>
</dbReference>
<evidence type="ECO:0000256" key="2">
    <source>
        <dbReference type="ARBA" id="ARBA00004347"/>
    </source>
</evidence>
<dbReference type="Pfam" id="PF04733">
    <property type="entry name" value="Coatomer_E"/>
    <property type="match status" value="1"/>
</dbReference>
<evidence type="ECO:0000256" key="6">
    <source>
        <dbReference type="ARBA" id="ARBA00022448"/>
    </source>
</evidence>
<accession>A0ABQ8JFT9</accession>
<comment type="subcellular location">
    <subcellularLocation>
        <location evidence="2">Cytoplasmic vesicle</location>
        <location evidence="2">COPI-coated vesicle membrane</location>
        <topology evidence="2">Peripheral membrane protein</topology>
        <orientation evidence="2">Cytoplasmic side</orientation>
    </subcellularLocation>
    <subcellularLocation>
        <location evidence="1">Golgi apparatus membrane</location>
        <topology evidence="1">Peripheral membrane protein</topology>
        <orientation evidence="1">Cytoplasmic side</orientation>
    </subcellularLocation>
</comment>
<evidence type="ECO:0000256" key="11">
    <source>
        <dbReference type="ARBA" id="ARBA00023136"/>
    </source>
</evidence>
<dbReference type="Gene3D" id="1.25.40.10">
    <property type="entry name" value="Tetratricopeptide repeat domain"/>
    <property type="match status" value="1"/>
</dbReference>
<evidence type="ECO:0000256" key="10">
    <source>
        <dbReference type="ARBA" id="ARBA00023034"/>
    </source>
</evidence>
<organism evidence="14 15">
    <name type="scientific">Dermatophagoides pteronyssinus</name>
    <name type="common">European house dust mite</name>
    <dbReference type="NCBI Taxonomy" id="6956"/>
    <lineage>
        <taxon>Eukaryota</taxon>
        <taxon>Metazoa</taxon>
        <taxon>Ecdysozoa</taxon>
        <taxon>Arthropoda</taxon>
        <taxon>Chelicerata</taxon>
        <taxon>Arachnida</taxon>
        <taxon>Acari</taxon>
        <taxon>Acariformes</taxon>
        <taxon>Sarcoptiformes</taxon>
        <taxon>Astigmata</taxon>
        <taxon>Psoroptidia</taxon>
        <taxon>Analgoidea</taxon>
        <taxon>Pyroglyphidae</taxon>
        <taxon>Dermatophagoidinae</taxon>
        <taxon>Dermatophagoides</taxon>
    </lineage>
</organism>
<name>A0ABQ8JFT9_DERPT</name>
<keyword evidence="9 13" id="KW-0653">Protein transport</keyword>
<dbReference type="SUPFAM" id="SSF48452">
    <property type="entry name" value="TPR-like"/>
    <property type="match status" value="1"/>
</dbReference>
<protein>
    <recommendedName>
        <fullName evidence="5 13">Coatomer subunit epsilon</fullName>
    </recommendedName>
</protein>